<proteinExistence type="predicted"/>
<evidence type="ECO:0000313" key="3">
    <source>
        <dbReference type="Proteomes" id="UP000314294"/>
    </source>
</evidence>
<evidence type="ECO:0000313" key="2">
    <source>
        <dbReference type="EMBL" id="TNN65099.1"/>
    </source>
</evidence>
<gene>
    <name evidence="2" type="ORF">EYF80_024708</name>
</gene>
<reference evidence="2 3" key="1">
    <citation type="submission" date="2019-03" db="EMBL/GenBank/DDBJ databases">
        <title>First draft genome of Liparis tanakae, snailfish: a comprehensive survey of snailfish specific genes.</title>
        <authorList>
            <person name="Kim W."/>
            <person name="Song I."/>
            <person name="Jeong J.-H."/>
            <person name="Kim D."/>
            <person name="Kim S."/>
            <person name="Ryu S."/>
            <person name="Song J.Y."/>
            <person name="Lee S.K."/>
        </authorList>
    </citation>
    <scope>NUCLEOTIDE SEQUENCE [LARGE SCALE GENOMIC DNA]</scope>
    <source>
        <tissue evidence="2">Muscle</tissue>
    </source>
</reference>
<organism evidence="2 3">
    <name type="scientific">Liparis tanakae</name>
    <name type="common">Tanaka's snailfish</name>
    <dbReference type="NCBI Taxonomy" id="230148"/>
    <lineage>
        <taxon>Eukaryota</taxon>
        <taxon>Metazoa</taxon>
        <taxon>Chordata</taxon>
        <taxon>Craniata</taxon>
        <taxon>Vertebrata</taxon>
        <taxon>Euteleostomi</taxon>
        <taxon>Actinopterygii</taxon>
        <taxon>Neopterygii</taxon>
        <taxon>Teleostei</taxon>
        <taxon>Neoteleostei</taxon>
        <taxon>Acanthomorphata</taxon>
        <taxon>Eupercaria</taxon>
        <taxon>Perciformes</taxon>
        <taxon>Cottioidei</taxon>
        <taxon>Cottales</taxon>
        <taxon>Liparidae</taxon>
        <taxon>Liparis</taxon>
    </lineage>
</organism>
<dbReference type="Proteomes" id="UP000314294">
    <property type="component" value="Unassembled WGS sequence"/>
</dbReference>
<protein>
    <submittedName>
        <fullName evidence="2">Uncharacterized protein</fullName>
    </submittedName>
</protein>
<evidence type="ECO:0000256" key="1">
    <source>
        <dbReference type="SAM" id="MobiDB-lite"/>
    </source>
</evidence>
<accession>A0A4Z2HGU9</accession>
<name>A0A4Z2HGU9_9TELE</name>
<sequence length="89" mass="9712">MVFGKLKLRLSVFISSVRSYKDVHWSRAMQESGPAAALCCVSSWRFEESSGSVIFGDKADVSMANVSKHPMEDTSGRLSAREAASRSPV</sequence>
<dbReference type="AlphaFoldDB" id="A0A4Z2HGU9"/>
<feature type="region of interest" description="Disordered" evidence="1">
    <location>
        <begin position="67"/>
        <end position="89"/>
    </location>
</feature>
<dbReference type="EMBL" id="SRLO01000241">
    <property type="protein sequence ID" value="TNN65099.1"/>
    <property type="molecule type" value="Genomic_DNA"/>
</dbReference>
<keyword evidence="3" id="KW-1185">Reference proteome</keyword>
<comment type="caution">
    <text evidence="2">The sequence shown here is derived from an EMBL/GenBank/DDBJ whole genome shotgun (WGS) entry which is preliminary data.</text>
</comment>
<feature type="compositionally biased region" description="Basic and acidic residues" evidence="1">
    <location>
        <begin position="69"/>
        <end position="89"/>
    </location>
</feature>